<dbReference type="EMBL" id="JBJUIK010000015">
    <property type="protein sequence ID" value="KAL3502249.1"/>
    <property type="molecule type" value="Genomic_DNA"/>
</dbReference>
<dbReference type="PANTHER" id="PTHR34379:SF3">
    <property type="entry name" value="PROTEIN, PUTATIVE-RELATED"/>
    <property type="match status" value="1"/>
</dbReference>
<evidence type="ECO:0000313" key="4">
    <source>
        <dbReference type="Proteomes" id="UP001630127"/>
    </source>
</evidence>
<feature type="region of interest" description="Disordered" evidence="1">
    <location>
        <begin position="149"/>
        <end position="208"/>
    </location>
</feature>
<gene>
    <name evidence="3" type="ORF">ACH5RR_036698</name>
</gene>
<reference evidence="3 4" key="1">
    <citation type="submission" date="2024-11" db="EMBL/GenBank/DDBJ databases">
        <title>A near-complete genome assembly of Cinchona calisaya.</title>
        <authorList>
            <person name="Lian D.C."/>
            <person name="Zhao X.W."/>
            <person name="Wei L."/>
        </authorList>
    </citation>
    <scope>NUCLEOTIDE SEQUENCE [LARGE SCALE GENOMIC DNA]</scope>
    <source>
        <tissue evidence="3">Nenye</tissue>
    </source>
</reference>
<proteinExistence type="predicted"/>
<organism evidence="3 4">
    <name type="scientific">Cinchona calisaya</name>
    <dbReference type="NCBI Taxonomy" id="153742"/>
    <lineage>
        <taxon>Eukaryota</taxon>
        <taxon>Viridiplantae</taxon>
        <taxon>Streptophyta</taxon>
        <taxon>Embryophyta</taxon>
        <taxon>Tracheophyta</taxon>
        <taxon>Spermatophyta</taxon>
        <taxon>Magnoliopsida</taxon>
        <taxon>eudicotyledons</taxon>
        <taxon>Gunneridae</taxon>
        <taxon>Pentapetalae</taxon>
        <taxon>asterids</taxon>
        <taxon>lamiids</taxon>
        <taxon>Gentianales</taxon>
        <taxon>Rubiaceae</taxon>
        <taxon>Cinchonoideae</taxon>
        <taxon>Cinchoneae</taxon>
        <taxon>Cinchona</taxon>
    </lineage>
</organism>
<dbReference type="Proteomes" id="UP001630127">
    <property type="component" value="Unassembled WGS sequence"/>
</dbReference>
<dbReference type="PANTHER" id="PTHR34379">
    <property type="entry name" value="OS07G0553800 PROTEIN"/>
    <property type="match status" value="1"/>
</dbReference>
<accession>A0ABD2Y8G9</accession>
<protein>
    <submittedName>
        <fullName evidence="3">Uncharacterized protein</fullName>
    </submittedName>
</protein>
<keyword evidence="4" id="KW-1185">Reference proteome</keyword>
<sequence>MAHQIQDSIIIKNQQQRSSCFLGCFGSSVSPHKVKEKSNKKIKTNTIISWFSWSKKSPKRTVPVDTAATEKLHQRKESCPMAKLSKKVSSKTQKLPAETTLAGQIPASAADTPVHGTKNKMRYENAQKIILENTKSLNHLDSTVKAATRNKEVLQKSSSSQTSSPEDKHEVSRRATAVLSHSASMPTPSIRKKPVANGGDGGHHVKKNNSRLKNNVCADKFDPFIGMSIIVVTLVILVVWGKLCAILCTSAWLYCFPLIKVKKVEPKVTIRNGSKSCDLDINSEEYKKKVVLEGFLDRNHRTNAI</sequence>
<evidence type="ECO:0000256" key="2">
    <source>
        <dbReference type="SAM" id="Phobius"/>
    </source>
</evidence>
<keyword evidence="2" id="KW-0812">Transmembrane</keyword>
<comment type="caution">
    <text evidence="3">The sequence shown here is derived from an EMBL/GenBank/DDBJ whole genome shotgun (WGS) entry which is preliminary data.</text>
</comment>
<dbReference type="InterPro" id="IPR040411">
    <property type="entry name" value="At5g23160-like"/>
</dbReference>
<keyword evidence="2" id="KW-0472">Membrane</keyword>
<feature type="transmembrane region" description="Helical" evidence="2">
    <location>
        <begin position="224"/>
        <end position="254"/>
    </location>
</feature>
<keyword evidence="2" id="KW-1133">Transmembrane helix</keyword>
<dbReference type="AlphaFoldDB" id="A0ABD2Y8G9"/>
<name>A0ABD2Y8G9_9GENT</name>
<evidence type="ECO:0000256" key="1">
    <source>
        <dbReference type="SAM" id="MobiDB-lite"/>
    </source>
</evidence>
<evidence type="ECO:0000313" key="3">
    <source>
        <dbReference type="EMBL" id="KAL3502249.1"/>
    </source>
</evidence>